<dbReference type="GO" id="GO:0006225">
    <property type="term" value="P:UDP biosynthetic process"/>
    <property type="evidence" value="ECO:0007669"/>
    <property type="project" value="TreeGrafter"/>
</dbReference>
<dbReference type="GO" id="GO:0005524">
    <property type="term" value="F:ATP binding"/>
    <property type="evidence" value="ECO:0007669"/>
    <property type="project" value="UniProtKB-KW"/>
</dbReference>
<gene>
    <name evidence="13" type="primary">pyrH</name>
    <name evidence="14" type="ORF">ENM30_01750</name>
    <name evidence="13" type="ORF">ENT82_06360</name>
    <name evidence="12" type="ORF">ENU43_00975</name>
</gene>
<evidence type="ECO:0000256" key="8">
    <source>
        <dbReference type="ARBA" id="ARBA00022840"/>
    </source>
</evidence>
<evidence type="ECO:0000256" key="2">
    <source>
        <dbReference type="ARBA" id="ARBA00007614"/>
    </source>
</evidence>
<organism evidence="13">
    <name type="scientific">Caldiarchaeum subterraneum</name>
    <dbReference type="NCBI Taxonomy" id="311458"/>
    <lineage>
        <taxon>Archaea</taxon>
        <taxon>Nitrososphaerota</taxon>
        <taxon>Candidatus Caldarchaeales</taxon>
        <taxon>Candidatus Caldarchaeaceae</taxon>
        <taxon>Candidatus Caldarchaeum</taxon>
    </lineage>
</organism>
<dbReference type="EMBL" id="DTCM01000013">
    <property type="protein sequence ID" value="HGL40231.1"/>
    <property type="molecule type" value="Genomic_DNA"/>
</dbReference>
<feature type="domain" description="Aspartate/glutamate/uridylate kinase" evidence="11">
    <location>
        <begin position="7"/>
        <end position="195"/>
    </location>
</feature>
<evidence type="ECO:0000256" key="6">
    <source>
        <dbReference type="ARBA" id="ARBA00022741"/>
    </source>
</evidence>
<dbReference type="SUPFAM" id="SSF53633">
    <property type="entry name" value="Carbamate kinase-like"/>
    <property type="match status" value="1"/>
</dbReference>
<comment type="similarity">
    <text evidence="2">Belongs to the UMP kinase family.</text>
</comment>
<keyword evidence="7 13" id="KW-0418">Kinase</keyword>
<evidence type="ECO:0000256" key="1">
    <source>
        <dbReference type="ARBA" id="ARBA00004791"/>
    </source>
</evidence>
<dbReference type="PANTHER" id="PTHR42833:SF4">
    <property type="entry name" value="URIDYLATE KINASE PUMPKIN, CHLOROPLASTIC"/>
    <property type="match status" value="1"/>
</dbReference>
<dbReference type="Gene3D" id="3.40.1160.10">
    <property type="entry name" value="Acetylglutamate kinase-like"/>
    <property type="match status" value="1"/>
</dbReference>
<name>A0A7C4I6J4_CALS0</name>
<evidence type="ECO:0000313" key="13">
    <source>
        <dbReference type="EMBL" id="HGN90728.1"/>
    </source>
</evidence>
<accession>A0A7C4I6J4</accession>
<reference evidence="13" key="1">
    <citation type="journal article" date="2020" name="mSystems">
        <title>Genome- and Community-Level Interaction Insights into Carbon Utilization and Element Cycling Functions of Hydrothermarchaeota in Hydrothermal Sediment.</title>
        <authorList>
            <person name="Zhou Z."/>
            <person name="Liu Y."/>
            <person name="Xu W."/>
            <person name="Pan J."/>
            <person name="Luo Z.H."/>
            <person name="Li M."/>
        </authorList>
    </citation>
    <scope>NUCLEOTIDE SEQUENCE [LARGE SCALE GENOMIC DNA]</scope>
    <source>
        <strain evidence="14">SpSt-1073</strain>
        <strain evidence="13">SpSt-613</strain>
        <strain evidence="12">SpSt-669</strain>
    </source>
</reference>
<evidence type="ECO:0000259" key="11">
    <source>
        <dbReference type="Pfam" id="PF00696"/>
    </source>
</evidence>
<evidence type="ECO:0000256" key="5">
    <source>
        <dbReference type="ARBA" id="ARBA00022679"/>
    </source>
</evidence>
<dbReference type="EC" id="2.7.4.22" evidence="3"/>
<dbReference type="GO" id="GO:0033862">
    <property type="term" value="F:UMP kinase activity"/>
    <property type="evidence" value="ECO:0007669"/>
    <property type="project" value="UniProtKB-EC"/>
</dbReference>
<dbReference type="PANTHER" id="PTHR42833">
    <property type="entry name" value="URIDYLATE KINASE"/>
    <property type="match status" value="1"/>
</dbReference>
<keyword evidence="4" id="KW-0963">Cytoplasm</keyword>
<sequence length="229" mass="24380">MVALVNVVLKLGGHVVFGENVDTDLLNGYVRLLGELYDGGRWVVVVGGGEQARRYIAAARKIGLDEATCDEAAIKVTRLHAYLFARALGDLAVQAVPTTVDELRYLTGFGKVVVSGGLQAGQSTMAVSIHAASVIGAERVVVASDVDGVYTDDPKKNPEAKLLPRISFAQLAEISKKVSQRAGDYQLIDAVGLAMALRTRIPLYYVNGNNLEAVRQALMGRQAGTIVAD</sequence>
<dbReference type="InterPro" id="IPR001048">
    <property type="entry name" value="Asp/Glu/Uridylate_kinase"/>
</dbReference>
<comment type="caution">
    <text evidence="13">The sequence shown here is derived from an EMBL/GenBank/DDBJ whole genome shotgun (WGS) entry which is preliminary data.</text>
</comment>
<dbReference type="Pfam" id="PF00696">
    <property type="entry name" value="AA_kinase"/>
    <property type="match status" value="1"/>
</dbReference>
<evidence type="ECO:0000256" key="10">
    <source>
        <dbReference type="ARBA" id="ARBA00032092"/>
    </source>
</evidence>
<evidence type="ECO:0000256" key="4">
    <source>
        <dbReference type="ARBA" id="ARBA00022490"/>
    </source>
</evidence>
<dbReference type="AlphaFoldDB" id="A0A7C4I6J4"/>
<dbReference type="InterPro" id="IPR011818">
    <property type="entry name" value="Uridylate_kinase_arch/spir"/>
</dbReference>
<comment type="pathway">
    <text evidence="1">Pyrimidine metabolism; CTP biosynthesis via de novo pathway; UDP from UMP (UMPK route): step 1/1.</text>
</comment>
<keyword evidence="5" id="KW-0808">Transferase</keyword>
<dbReference type="NCBIfam" id="TIGR02076">
    <property type="entry name" value="pyrH_arch"/>
    <property type="match status" value="1"/>
</dbReference>
<keyword evidence="9" id="KW-0665">Pyrimidine biosynthesis</keyword>
<dbReference type="EMBL" id="DTAD01000071">
    <property type="protein sequence ID" value="HGN90728.1"/>
    <property type="molecule type" value="Genomic_DNA"/>
</dbReference>
<protein>
    <recommendedName>
        <fullName evidence="3">UMP kinase</fullName>
        <ecNumber evidence="3">2.7.4.22</ecNumber>
    </recommendedName>
    <alternativeName>
        <fullName evidence="10">Uridine monophosphate kinase</fullName>
    </alternativeName>
</protein>
<keyword evidence="8" id="KW-0067">ATP-binding</keyword>
<proteinExistence type="inferred from homology"/>
<evidence type="ECO:0000256" key="9">
    <source>
        <dbReference type="ARBA" id="ARBA00022975"/>
    </source>
</evidence>
<evidence type="ECO:0000313" key="12">
    <source>
        <dbReference type="EMBL" id="HGL40231.1"/>
    </source>
</evidence>
<evidence type="ECO:0000256" key="3">
    <source>
        <dbReference type="ARBA" id="ARBA00012899"/>
    </source>
</evidence>
<dbReference type="InterPro" id="IPR036393">
    <property type="entry name" value="AceGlu_kinase-like_sf"/>
</dbReference>
<dbReference type="EMBL" id="DRXG01000033">
    <property type="protein sequence ID" value="HHN52017.1"/>
    <property type="molecule type" value="Genomic_DNA"/>
</dbReference>
<keyword evidence="6" id="KW-0547">Nucleotide-binding</keyword>
<evidence type="ECO:0000313" key="14">
    <source>
        <dbReference type="EMBL" id="HHN52017.1"/>
    </source>
</evidence>
<evidence type="ECO:0000256" key="7">
    <source>
        <dbReference type="ARBA" id="ARBA00022777"/>
    </source>
</evidence>